<dbReference type="EMBL" id="LN899826">
    <property type="protein sequence ID" value="CUV38777.1"/>
    <property type="molecule type" value="Genomic_DNA"/>
</dbReference>
<protein>
    <recommendedName>
        <fullName evidence="1">Styrene monooxygenase StyA putative substrate binding domain-containing protein</fullName>
    </recommendedName>
</protein>
<sequence length="438" mass="47649">MRRIAIVGGGQAGLPLAFGLLDKGYEVTVVSNRTPDDIRRGKVMSSQCMFDPALQIERELGINDWEADCPPVEGIGFAVPHPEQAGAKAIEWSARLDRPAQSVDQRVKMPAWLEQVQARGGRLLLQDAGIAELEALAQSHDLVILAAGKGEVVKLFERDAARSPFDKPQRALALTYVHGLEPAPDYSRVAFNLIPGVGEYFVFPALTLSGPCDIMVFEGVPGGPLDCWRDVRTPQEHLAASRRFLQTYLPWEADRARNVELTDDKGILAGAFAPTVRKPVMTLPSGRLVFGLGDAVVTNDPITGQGANNATKACKVYLDAILARDEQPYTRDWMEATFEQFWDYAQWVVQWTNSLLTPPPPHILGLLGTAEQAPSLASTIANGFNHPPSYFPWWADAQACEGFIAQHQRTPATATATATAAATATAVSYTHLTLPTKA</sequence>
<proteinExistence type="predicted"/>
<evidence type="ECO:0000313" key="2">
    <source>
        <dbReference type="EMBL" id="CUV38777.1"/>
    </source>
</evidence>
<organism evidence="2">
    <name type="scientific">Ralstonia solanacearum</name>
    <name type="common">Pseudomonas solanacearum</name>
    <dbReference type="NCBI Taxonomy" id="305"/>
    <lineage>
        <taxon>Bacteria</taxon>
        <taxon>Pseudomonadati</taxon>
        <taxon>Pseudomonadota</taxon>
        <taxon>Betaproteobacteria</taxon>
        <taxon>Burkholderiales</taxon>
        <taxon>Burkholderiaceae</taxon>
        <taxon>Ralstonia</taxon>
        <taxon>Ralstonia solanacearum species complex</taxon>
    </lineage>
</organism>
<name>A0A0S4VXI7_RALSL</name>
<evidence type="ECO:0000259" key="1">
    <source>
        <dbReference type="Pfam" id="PF17885"/>
    </source>
</evidence>
<feature type="domain" description="Styrene monooxygenase StyA putative substrate binding" evidence="1">
    <location>
        <begin position="148"/>
        <end position="255"/>
    </location>
</feature>
<dbReference type="InterPro" id="IPR036188">
    <property type="entry name" value="FAD/NAD-bd_sf"/>
</dbReference>
<dbReference type="Gene3D" id="3.30.9.40">
    <property type="match status" value="1"/>
</dbReference>
<accession>A0A0S4VXI7</accession>
<gene>
    <name evidence="2" type="ORF">TF3108_v1_170063</name>
</gene>
<dbReference type="Gene3D" id="3.50.50.60">
    <property type="entry name" value="FAD/NAD(P)-binding domain"/>
    <property type="match status" value="2"/>
</dbReference>
<dbReference type="Pfam" id="PF17885">
    <property type="entry name" value="Smoa_sbd"/>
    <property type="match status" value="1"/>
</dbReference>
<dbReference type="AlphaFoldDB" id="A0A0S4VXI7"/>
<reference evidence="2" key="1">
    <citation type="submission" date="2015-10" db="EMBL/GenBank/DDBJ databases">
        <authorList>
            <person name="Gilbert D.G."/>
        </authorList>
    </citation>
    <scope>NUCLEOTIDE SEQUENCE</scope>
    <source>
        <strain evidence="2">Phyl III-seqv23</strain>
    </source>
</reference>
<dbReference type="InterPro" id="IPR041654">
    <property type="entry name" value="StyA_sbd"/>
</dbReference>
<dbReference type="SUPFAM" id="SSF51905">
    <property type="entry name" value="FAD/NAD(P)-binding domain"/>
    <property type="match status" value="1"/>
</dbReference>